<sequence length="24" mass="2916">MGMIVYSWIKDFLSVFRSSCWFLV</sequence>
<accession>A0A0E9W3Q2</accession>
<dbReference type="EMBL" id="GBXM01024449">
    <property type="protein sequence ID" value="JAH84128.1"/>
    <property type="molecule type" value="Transcribed_RNA"/>
</dbReference>
<reference evidence="1" key="2">
    <citation type="journal article" date="2015" name="Fish Shellfish Immunol.">
        <title>Early steps in the European eel (Anguilla anguilla)-Vibrio vulnificus interaction in the gills: Role of the RtxA13 toxin.</title>
        <authorList>
            <person name="Callol A."/>
            <person name="Pajuelo D."/>
            <person name="Ebbesson L."/>
            <person name="Teles M."/>
            <person name="MacKenzie S."/>
            <person name="Amaro C."/>
        </authorList>
    </citation>
    <scope>NUCLEOTIDE SEQUENCE</scope>
</reference>
<name>A0A0E9W3Q2_ANGAN</name>
<evidence type="ECO:0000313" key="1">
    <source>
        <dbReference type="EMBL" id="JAH84128.1"/>
    </source>
</evidence>
<reference evidence="1" key="1">
    <citation type="submission" date="2014-11" db="EMBL/GenBank/DDBJ databases">
        <authorList>
            <person name="Amaro Gonzalez C."/>
        </authorList>
    </citation>
    <scope>NUCLEOTIDE SEQUENCE</scope>
</reference>
<dbReference type="AlphaFoldDB" id="A0A0E9W3Q2"/>
<proteinExistence type="predicted"/>
<protein>
    <submittedName>
        <fullName evidence="1">Uncharacterized protein</fullName>
    </submittedName>
</protein>
<organism evidence="1">
    <name type="scientific">Anguilla anguilla</name>
    <name type="common">European freshwater eel</name>
    <name type="synonym">Muraena anguilla</name>
    <dbReference type="NCBI Taxonomy" id="7936"/>
    <lineage>
        <taxon>Eukaryota</taxon>
        <taxon>Metazoa</taxon>
        <taxon>Chordata</taxon>
        <taxon>Craniata</taxon>
        <taxon>Vertebrata</taxon>
        <taxon>Euteleostomi</taxon>
        <taxon>Actinopterygii</taxon>
        <taxon>Neopterygii</taxon>
        <taxon>Teleostei</taxon>
        <taxon>Anguilliformes</taxon>
        <taxon>Anguillidae</taxon>
        <taxon>Anguilla</taxon>
    </lineage>
</organism>